<proteinExistence type="inferred from homology"/>
<dbReference type="PANTHER" id="PTHR30349">
    <property type="entry name" value="PHAGE INTEGRASE-RELATED"/>
    <property type="match status" value="1"/>
</dbReference>
<evidence type="ECO:0000313" key="5">
    <source>
        <dbReference type="EMBL" id="CCO21328.1"/>
    </source>
</evidence>
<dbReference type="InterPro" id="IPR010998">
    <property type="entry name" value="Integrase_recombinase_N"/>
</dbReference>
<evidence type="ECO:0000256" key="3">
    <source>
        <dbReference type="ARBA" id="ARBA00023172"/>
    </source>
</evidence>
<dbReference type="InterPro" id="IPR011010">
    <property type="entry name" value="DNA_brk_join_enz"/>
</dbReference>
<dbReference type="Pfam" id="PF13102">
    <property type="entry name" value="Phage_int_SAM_5"/>
    <property type="match status" value="1"/>
</dbReference>
<dbReference type="CDD" id="cd01185">
    <property type="entry name" value="INTN1_C_like"/>
    <property type="match status" value="1"/>
</dbReference>
<dbReference type="AlphaFoldDB" id="S0DDV1"/>
<dbReference type="Pfam" id="PF17293">
    <property type="entry name" value="Arm-DNA-bind_5"/>
    <property type="match status" value="1"/>
</dbReference>
<dbReference type="PROSITE" id="PS51898">
    <property type="entry name" value="TYR_RECOMBINASE"/>
    <property type="match status" value="1"/>
</dbReference>
<dbReference type="Gene3D" id="1.10.150.130">
    <property type="match status" value="1"/>
</dbReference>
<dbReference type="GO" id="GO:0006310">
    <property type="term" value="P:DNA recombination"/>
    <property type="evidence" value="ECO:0007669"/>
    <property type="project" value="UniProtKB-KW"/>
</dbReference>
<comment type="similarity">
    <text evidence="1">Belongs to the 'phage' integrase family.</text>
</comment>
<dbReference type="InterPro" id="IPR035386">
    <property type="entry name" value="Arm-DNA-bind_5"/>
</dbReference>
<evidence type="ECO:0000256" key="1">
    <source>
        <dbReference type="ARBA" id="ARBA00008857"/>
    </source>
</evidence>
<dbReference type="InterPro" id="IPR025269">
    <property type="entry name" value="SAM-like_dom"/>
</dbReference>
<dbReference type="PANTHER" id="PTHR30349:SF64">
    <property type="entry name" value="PROPHAGE INTEGRASE INTD-RELATED"/>
    <property type="match status" value="1"/>
</dbReference>
<organism evidence="5">
    <name type="scientific">termite gut metagenome</name>
    <dbReference type="NCBI Taxonomy" id="433724"/>
    <lineage>
        <taxon>unclassified sequences</taxon>
        <taxon>metagenomes</taxon>
        <taxon>organismal metagenomes</taxon>
    </lineage>
</organism>
<name>S0DDV1_9ZZZZ</name>
<dbReference type="InterPro" id="IPR002104">
    <property type="entry name" value="Integrase_catalytic"/>
</dbReference>
<protein>
    <submittedName>
        <fullName evidence="5">Putative recombinase</fullName>
    </submittedName>
</protein>
<dbReference type="EMBL" id="HF548292">
    <property type="protein sequence ID" value="CCO21328.1"/>
    <property type="molecule type" value="Genomic_DNA"/>
</dbReference>
<evidence type="ECO:0000256" key="2">
    <source>
        <dbReference type="ARBA" id="ARBA00023125"/>
    </source>
</evidence>
<dbReference type="InterPro" id="IPR013762">
    <property type="entry name" value="Integrase-like_cat_sf"/>
</dbReference>
<reference evidence="5" key="1">
    <citation type="submission" date="2012-10" db="EMBL/GenBank/DDBJ databases">
        <authorList>
            <person name="Sandrine L."/>
        </authorList>
    </citation>
    <scope>NUCLEOTIDE SEQUENCE</scope>
</reference>
<reference evidence="5" key="2">
    <citation type="journal article" date="2013" name="Biotechnol. Biofuels">
        <title>Mining for hemicellulases in the fungus-growing termite Pseudacanthotermes militaris using functional metagenomics.</title>
        <authorList>
            <person name="Bastien G."/>
            <person name="Arnal G."/>
            <person name="Bozonnet S."/>
            <person name="Laguerre S."/>
            <person name="Ferreira F."/>
            <person name="Faure R."/>
            <person name="Henrissat B."/>
            <person name="Lefevre F."/>
            <person name="Robe P."/>
            <person name="Bouchez O."/>
            <person name="Noirot C."/>
            <person name="Dumon C."/>
            <person name="O'Donohue M."/>
        </authorList>
    </citation>
    <scope>NUCLEOTIDE SEQUENCE</scope>
</reference>
<dbReference type="SUPFAM" id="SSF56349">
    <property type="entry name" value="DNA breaking-rejoining enzymes"/>
    <property type="match status" value="1"/>
</dbReference>
<sequence length="407" mass="46746">MFYLKKNAPKPNGKVPVMGRITVNGSIAQFSCKLDIAPSLWDLKSNRAAGKSLEAQKINKTIDNIRVQITRHYQRIADKDAYVSAVKVRDAYLGMGEEYKTLLSLFAEHNDSFKRHVGVDRVQSTFRKYRSVHAKLADFIKLRYRNYDIPLKELEPEFIENFALYLMTDCGLTSSSSNMYLRPLKRMVTIAHNRGWISRNPFADYRLKMEVRERGFLNEEQLKRLMTQKLQFPGQDFVRDMFVFSCFCGLAHVDLRNLSHDNIITEADGSLWIDIRRQKTNTPAAIRLLDVPLQLMKKYSGFPTKDNKVFNVPDLAHCNRNLKEIAKQCELDMRLSYHLARHTFATTVTLSQGVPLETVSKMLGHTSIKTTQIYAKITRDKIGRDMECLSAKIGGKFQLNPQAPNAL</sequence>
<keyword evidence="3" id="KW-0233">DNA recombination</keyword>
<gene>
    <name evidence="5" type="ORF">BN138_516</name>
</gene>
<accession>S0DDV1</accession>
<feature type="domain" description="Tyr recombinase" evidence="4">
    <location>
        <begin position="212"/>
        <end position="387"/>
    </location>
</feature>
<dbReference type="Gene3D" id="1.10.443.10">
    <property type="entry name" value="Intergrase catalytic core"/>
    <property type="match status" value="1"/>
</dbReference>
<keyword evidence="2" id="KW-0238">DNA-binding</keyword>
<dbReference type="InterPro" id="IPR050090">
    <property type="entry name" value="Tyrosine_recombinase_XerCD"/>
</dbReference>
<dbReference type="GO" id="GO:0015074">
    <property type="term" value="P:DNA integration"/>
    <property type="evidence" value="ECO:0007669"/>
    <property type="project" value="InterPro"/>
</dbReference>
<dbReference type="Pfam" id="PF00589">
    <property type="entry name" value="Phage_integrase"/>
    <property type="match status" value="1"/>
</dbReference>
<dbReference type="GO" id="GO:0003677">
    <property type="term" value="F:DNA binding"/>
    <property type="evidence" value="ECO:0007669"/>
    <property type="project" value="UniProtKB-KW"/>
</dbReference>
<evidence type="ECO:0000259" key="4">
    <source>
        <dbReference type="PROSITE" id="PS51898"/>
    </source>
</evidence>